<dbReference type="EMBL" id="JAGTTL010000004">
    <property type="protein sequence ID" value="KAK6323937.1"/>
    <property type="molecule type" value="Genomic_DNA"/>
</dbReference>
<keyword evidence="1" id="KW-0812">Transmembrane</keyword>
<evidence type="ECO:0000313" key="3">
    <source>
        <dbReference type="Proteomes" id="UP001356427"/>
    </source>
</evidence>
<dbReference type="AlphaFoldDB" id="A0AAN8MCE4"/>
<comment type="caution">
    <text evidence="2">The sequence shown here is derived from an EMBL/GenBank/DDBJ whole genome shotgun (WGS) entry which is preliminary data.</text>
</comment>
<dbReference type="Proteomes" id="UP001356427">
    <property type="component" value="Unassembled WGS sequence"/>
</dbReference>
<keyword evidence="1" id="KW-0472">Membrane</keyword>
<keyword evidence="1" id="KW-1133">Transmembrane helix</keyword>
<protein>
    <submittedName>
        <fullName evidence="2">Uncharacterized protein</fullName>
    </submittedName>
</protein>
<reference evidence="2 3" key="1">
    <citation type="submission" date="2021-04" db="EMBL/GenBank/DDBJ databases">
        <authorList>
            <person name="De Guttry C."/>
            <person name="Zahm M."/>
            <person name="Klopp C."/>
            <person name="Cabau C."/>
            <person name="Louis A."/>
            <person name="Berthelot C."/>
            <person name="Parey E."/>
            <person name="Roest Crollius H."/>
            <person name="Montfort J."/>
            <person name="Robinson-Rechavi M."/>
            <person name="Bucao C."/>
            <person name="Bouchez O."/>
            <person name="Gislard M."/>
            <person name="Lluch J."/>
            <person name="Milhes M."/>
            <person name="Lampietro C."/>
            <person name="Lopez Roques C."/>
            <person name="Donnadieu C."/>
            <person name="Braasch I."/>
            <person name="Desvignes T."/>
            <person name="Postlethwait J."/>
            <person name="Bobe J."/>
            <person name="Wedekind C."/>
            <person name="Guiguen Y."/>
        </authorList>
    </citation>
    <scope>NUCLEOTIDE SEQUENCE [LARGE SCALE GENOMIC DNA]</scope>
    <source>
        <strain evidence="2">Cs_M1</strain>
        <tissue evidence="2">Blood</tissue>
    </source>
</reference>
<feature type="non-terminal residue" evidence="2">
    <location>
        <position position="67"/>
    </location>
</feature>
<sequence length="67" mass="7208">MMTTLSHVPFVSGLCIGFLSIQYFVYSDHSTAKPAVFSLGNSSGVHYDKRVPRHIHSGLTGSVAANL</sequence>
<proteinExistence type="predicted"/>
<keyword evidence="3" id="KW-1185">Reference proteome</keyword>
<evidence type="ECO:0000313" key="2">
    <source>
        <dbReference type="EMBL" id="KAK6323937.1"/>
    </source>
</evidence>
<name>A0AAN8MCE4_9TELE</name>
<evidence type="ECO:0000256" key="1">
    <source>
        <dbReference type="SAM" id="Phobius"/>
    </source>
</evidence>
<organism evidence="2 3">
    <name type="scientific">Coregonus suidteri</name>
    <dbReference type="NCBI Taxonomy" id="861788"/>
    <lineage>
        <taxon>Eukaryota</taxon>
        <taxon>Metazoa</taxon>
        <taxon>Chordata</taxon>
        <taxon>Craniata</taxon>
        <taxon>Vertebrata</taxon>
        <taxon>Euteleostomi</taxon>
        <taxon>Actinopterygii</taxon>
        <taxon>Neopterygii</taxon>
        <taxon>Teleostei</taxon>
        <taxon>Protacanthopterygii</taxon>
        <taxon>Salmoniformes</taxon>
        <taxon>Salmonidae</taxon>
        <taxon>Coregoninae</taxon>
        <taxon>Coregonus</taxon>
    </lineage>
</organism>
<feature type="transmembrane region" description="Helical" evidence="1">
    <location>
        <begin position="6"/>
        <end position="26"/>
    </location>
</feature>
<gene>
    <name evidence="2" type="ORF">J4Q44_G00062760</name>
</gene>
<accession>A0AAN8MCE4</accession>